<protein>
    <submittedName>
        <fullName evidence="1">Uncharacterized protein</fullName>
    </submittedName>
</protein>
<name>A0A6A6TFP6_9PLEO</name>
<dbReference type="Proteomes" id="UP000799324">
    <property type="component" value="Unassembled WGS sequence"/>
</dbReference>
<dbReference type="OrthoDB" id="5871723at2759"/>
<dbReference type="AlphaFoldDB" id="A0A6A6TFP6"/>
<keyword evidence="2" id="KW-1185">Reference proteome</keyword>
<dbReference type="SUPFAM" id="SSF52540">
    <property type="entry name" value="P-loop containing nucleoside triphosphate hydrolases"/>
    <property type="match status" value="1"/>
</dbReference>
<dbReference type="InterPro" id="IPR027417">
    <property type="entry name" value="P-loop_NTPase"/>
</dbReference>
<accession>A0A6A6TFP6</accession>
<organism evidence="1 2">
    <name type="scientific">Lophiostoma macrostomum CBS 122681</name>
    <dbReference type="NCBI Taxonomy" id="1314788"/>
    <lineage>
        <taxon>Eukaryota</taxon>
        <taxon>Fungi</taxon>
        <taxon>Dikarya</taxon>
        <taxon>Ascomycota</taxon>
        <taxon>Pezizomycotina</taxon>
        <taxon>Dothideomycetes</taxon>
        <taxon>Pleosporomycetidae</taxon>
        <taxon>Pleosporales</taxon>
        <taxon>Lophiostomataceae</taxon>
        <taxon>Lophiostoma</taxon>
    </lineage>
</organism>
<evidence type="ECO:0000313" key="2">
    <source>
        <dbReference type="Proteomes" id="UP000799324"/>
    </source>
</evidence>
<evidence type="ECO:0000313" key="1">
    <source>
        <dbReference type="EMBL" id="KAF2658256.1"/>
    </source>
</evidence>
<proteinExistence type="predicted"/>
<gene>
    <name evidence="1" type="ORF">K491DRAFT_713648</name>
</gene>
<dbReference type="Gene3D" id="3.40.50.300">
    <property type="entry name" value="P-loop containing nucleotide triphosphate hydrolases"/>
    <property type="match status" value="1"/>
</dbReference>
<reference evidence="1" key="1">
    <citation type="journal article" date="2020" name="Stud. Mycol.">
        <title>101 Dothideomycetes genomes: a test case for predicting lifestyles and emergence of pathogens.</title>
        <authorList>
            <person name="Haridas S."/>
            <person name="Albert R."/>
            <person name="Binder M."/>
            <person name="Bloem J."/>
            <person name="Labutti K."/>
            <person name="Salamov A."/>
            <person name="Andreopoulos B."/>
            <person name="Baker S."/>
            <person name="Barry K."/>
            <person name="Bills G."/>
            <person name="Bluhm B."/>
            <person name="Cannon C."/>
            <person name="Castanera R."/>
            <person name="Culley D."/>
            <person name="Daum C."/>
            <person name="Ezra D."/>
            <person name="Gonzalez J."/>
            <person name="Henrissat B."/>
            <person name="Kuo A."/>
            <person name="Liang C."/>
            <person name="Lipzen A."/>
            <person name="Lutzoni F."/>
            <person name="Magnuson J."/>
            <person name="Mondo S."/>
            <person name="Nolan M."/>
            <person name="Ohm R."/>
            <person name="Pangilinan J."/>
            <person name="Park H.-J."/>
            <person name="Ramirez L."/>
            <person name="Alfaro M."/>
            <person name="Sun H."/>
            <person name="Tritt A."/>
            <person name="Yoshinaga Y."/>
            <person name="Zwiers L.-H."/>
            <person name="Turgeon B."/>
            <person name="Goodwin S."/>
            <person name="Spatafora J."/>
            <person name="Crous P."/>
            <person name="Grigoriev I."/>
        </authorList>
    </citation>
    <scope>NUCLEOTIDE SEQUENCE</scope>
    <source>
        <strain evidence="1">CBS 122681</strain>
    </source>
</reference>
<dbReference type="EMBL" id="MU004316">
    <property type="protein sequence ID" value="KAF2658256.1"/>
    <property type="molecule type" value="Genomic_DNA"/>
</dbReference>
<sequence>MNLHKQLLTIGSLCRPELIFNPPPSTQVDPLAFLLSRRDPSRRSRNFVLEFENSYPGTEEEMEGIQAAIQDIKAPCDNVPEHRWTYEKAMTGCEEAAIIVEGCTGGGKTSLQDRIGLSLGSLGKTVLFASKTNVAVDELLKRMIKLIDELELPACKDLLLRIGSRTEQQHTDLLYTRKVLLIHG</sequence>